<keyword evidence="1" id="KW-1133">Transmembrane helix</keyword>
<comment type="caution">
    <text evidence="2">The sequence shown here is derived from an EMBL/GenBank/DDBJ whole genome shotgun (WGS) entry which is preliminary data.</text>
</comment>
<dbReference type="EMBL" id="LDJX01000001">
    <property type="protein sequence ID" value="KPM33711.1"/>
    <property type="molecule type" value="Genomic_DNA"/>
</dbReference>
<dbReference type="InterPro" id="IPR046077">
    <property type="entry name" value="DUF6095"/>
</dbReference>
<sequence>MKRTDKDLLVKGIKSFLYTTLAMFAAPLVLYQAFKNTDKPLFVPVLVVGVFLAGLAIYLGFRSVKIVMTAVFGEKKK</sequence>
<dbReference type="OrthoDB" id="1447634at2"/>
<keyword evidence="1" id="KW-0812">Transmembrane</keyword>
<proteinExistence type="predicted"/>
<feature type="transmembrane region" description="Helical" evidence="1">
    <location>
        <begin position="40"/>
        <end position="61"/>
    </location>
</feature>
<reference evidence="2 3" key="1">
    <citation type="submission" date="2015-09" db="EMBL/GenBank/DDBJ databases">
        <title>Genome sequence of the marine flavobacterium Croceitalea dokdonensis DOKDO 023 that contains proton- and sodium-pumping rhodopsins.</title>
        <authorList>
            <person name="Kwon S.-K."/>
            <person name="Lee H.K."/>
            <person name="Kwak M.-J."/>
            <person name="Kim J.F."/>
        </authorList>
    </citation>
    <scope>NUCLEOTIDE SEQUENCE [LARGE SCALE GENOMIC DNA]</scope>
    <source>
        <strain evidence="2 3">DOKDO 023</strain>
    </source>
</reference>
<dbReference type="STRING" id="1300341.I595_617"/>
<dbReference type="RefSeq" id="WP_054557861.1">
    <property type="nucleotide sequence ID" value="NZ_LDJX01000001.1"/>
</dbReference>
<evidence type="ECO:0000313" key="2">
    <source>
        <dbReference type="EMBL" id="KPM33711.1"/>
    </source>
</evidence>
<keyword evidence="1" id="KW-0472">Membrane</keyword>
<dbReference type="AlphaFoldDB" id="A0A0P7AZJ0"/>
<evidence type="ECO:0000256" key="1">
    <source>
        <dbReference type="SAM" id="Phobius"/>
    </source>
</evidence>
<organism evidence="2 3">
    <name type="scientific">Croceitalea dokdonensis DOKDO 023</name>
    <dbReference type="NCBI Taxonomy" id="1300341"/>
    <lineage>
        <taxon>Bacteria</taxon>
        <taxon>Pseudomonadati</taxon>
        <taxon>Bacteroidota</taxon>
        <taxon>Flavobacteriia</taxon>
        <taxon>Flavobacteriales</taxon>
        <taxon>Flavobacteriaceae</taxon>
        <taxon>Croceitalea</taxon>
    </lineage>
</organism>
<evidence type="ECO:0000313" key="3">
    <source>
        <dbReference type="Proteomes" id="UP000050280"/>
    </source>
</evidence>
<keyword evidence="3" id="KW-1185">Reference proteome</keyword>
<dbReference type="Pfam" id="PF19589">
    <property type="entry name" value="DUF6095"/>
    <property type="match status" value="1"/>
</dbReference>
<accession>A0A0P7AZJ0</accession>
<dbReference type="Proteomes" id="UP000050280">
    <property type="component" value="Unassembled WGS sequence"/>
</dbReference>
<protein>
    <submittedName>
        <fullName evidence="2">Uncharacterized protein</fullName>
    </submittedName>
</protein>
<name>A0A0P7AZJ0_9FLAO</name>
<gene>
    <name evidence="2" type="ORF">I595_617</name>
</gene>
<feature type="transmembrane region" description="Helical" evidence="1">
    <location>
        <begin position="12"/>
        <end position="34"/>
    </location>
</feature>